<name>A0A6A6Q9W6_9PEZI</name>
<evidence type="ECO:0000313" key="1">
    <source>
        <dbReference type="EMBL" id="KAF2488766.1"/>
    </source>
</evidence>
<reference evidence="1" key="1">
    <citation type="journal article" date="2020" name="Stud. Mycol.">
        <title>101 Dothideomycetes genomes: a test case for predicting lifestyles and emergence of pathogens.</title>
        <authorList>
            <person name="Haridas S."/>
            <person name="Albert R."/>
            <person name="Binder M."/>
            <person name="Bloem J."/>
            <person name="Labutti K."/>
            <person name="Salamov A."/>
            <person name="Andreopoulos B."/>
            <person name="Baker S."/>
            <person name="Barry K."/>
            <person name="Bills G."/>
            <person name="Bluhm B."/>
            <person name="Cannon C."/>
            <person name="Castanera R."/>
            <person name="Culley D."/>
            <person name="Daum C."/>
            <person name="Ezra D."/>
            <person name="Gonzalez J."/>
            <person name="Henrissat B."/>
            <person name="Kuo A."/>
            <person name="Liang C."/>
            <person name="Lipzen A."/>
            <person name="Lutzoni F."/>
            <person name="Magnuson J."/>
            <person name="Mondo S."/>
            <person name="Nolan M."/>
            <person name="Ohm R."/>
            <person name="Pangilinan J."/>
            <person name="Park H.-J."/>
            <person name="Ramirez L."/>
            <person name="Alfaro M."/>
            <person name="Sun H."/>
            <person name="Tritt A."/>
            <person name="Yoshinaga Y."/>
            <person name="Zwiers L.-H."/>
            <person name="Turgeon B."/>
            <person name="Goodwin S."/>
            <person name="Spatafora J."/>
            <person name="Crous P."/>
            <person name="Grigoriev I."/>
        </authorList>
    </citation>
    <scope>NUCLEOTIDE SEQUENCE</scope>
    <source>
        <strain evidence="1">CBS 269.34</strain>
    </source>
</reference>
<accession>A0A6A6Q9W6</accession>
<proteinExistence type="predicted"/>
<organism evidence="1 2">
    <name type="scientific">Lophium mytilinum</name>
    <dbReference type="NCBI Taxonomy" id="390894"/>
    <lineage>
        <taxon>Eukaryota</taxon>
        <taxon>Fungi</taxon>
        <taxon>Dikarya</taxon>
        <taxon>Ascomycota</taxon>
        <taxon>Pezizomycotina</taxon>
        <taxon>Dothideomycetes</taxon>
        <taxon>Pleosporomycetidae</taxon>
        <taxon>Mytilinidiales</taxon>
        <taxon>Mytilinidiaceae</taxon>
        <taxon>Lophium</taxon>
    </lineage>
</organism>
<protein>
    <submittedName>
        <fullName evidence="1">Uncharacterized protein</fullName>
    </submittedName>
</protein>
<dbReference type="SUPFAM" id="SSF54060">
    <property type="entry name" value="His-Me finger endonucleases"/>
    <property type="match status" value="1"/>
</dbReference>
<keyword evidence="2" id="KW-1185">Reference proteome</keyword>
<gene>
    <name evidence="1" type="ORF">BU16DRAFT_568065</name>
</gene>
<dbReference type="AlphaFoldDB" id="A0A6A6Q9W6"/>
<dbReference type="InterPro" id="IPR044925">
    <property type="entry name" value="His-Me_finger_sf"/>
</dbReference>
<evidence type="ECO:0000313" key="2">
    <source>
        <dbReference type="Proteomes" id="UP000799750"/>
    </source>
</evidence>
<dbReference type="EMBL" id="MU004201">
    <property type="protein sequence ID" value="KAF2488766.1"/>
    <property type="molecule type" value="Genomic_DNA"/>
</dbReference>
<sequence length="167" mass="18532">MSVSTLSAAQLLAAVQQITTAPNFAIKNRHLTAAELAALRANPPVWPTAPVFSPFAIRVAGTGTKFLCHRITYAQMHGALGAGLDASHAININPRHLVAETNATNQSRKLCFLFMEEMLWRWEVGLVGAHWWSKTDLKNYLQQLNGACAIIHNHRCECEPSLWEEMD</sequence>
<dbReference type="Proteomes" id="UP000799750">
    <property type="component" value="Unassembled WGS sequence"/>
</dbReference>